<dbReference type="AlphaFoldDB" id="W3WU06"/>
<proteinExistence type="predicted"/>
<dbReference type="InParanoid" id="W3WU06"/>
<evidence type="ECO:0000313" key="1">
    <source>
        <dbReference type="EMBL" id="ETS76321.1"/>
    </source>
</evidence>
<organism evidence="1 2">
    <name type="scientific">Pestalotiopsis fici (strain W106-1 / CGMCC3.15140)</name>
    <dbReference type="NCBI Taxonomy" id="1229662"/>
    <lineage>
        <taxon>Eukaryota</taxon>
        <taxon>Fungi</taxon>
        <taxon>Dikarya</taxon>
        <taxon>Ascomycota</taxon>
        <taxon>Pezizomycotina</taxon>
        <taxon>Sordariomycetes</taxon>
        <taxon>Xylariomycetidae</taxon>
        <taxon>Amphisphaeriales</taxon>
        <taxon>Sporocadaceae</taxon>
        <taxon>Pestalotiopsis</taxon>
    </lineage>
</organism>
<dbReference type="RefSeq" id="XP_007838480.1">
    <property type="nucleotide sequence ID" value="XM_007840289.1"/>
</dbReference>
<accession>W3WU06</accession>
<dbReference type="KEGG" id="pfy:PFICI_11708"/>
<dbReference type="HOGENOM" id="CLU_095389_1_0_1"/>
<dbReference type="OrthoDB" id="6499973at2759"/>
<protein>
    <submittedName>
        <fullName evidence="1">Uncharacterized protein</fullName>
    </submittedName>
</protein>
<reference evidence="2" key="1">
    <citation type="journal article" date="2015" name="BMC Genomics">
        <title>Genomic and transcriptomic analysis of the endophytic fungus Pestalotiopsis fici reveals its lifestyle and high potential for synthesis of natural products.</title>
        <authorList>
            <person name="Wang X."/>
            <person name="Zhang X."/>
            <person name="Liu L."/>
            <person name="Xiang M."/>
            <person name="Wang W."/>
            <person name="Sun X."/>
            <person name="Che Y."/>
            <person name="Guo L."/>
            <person name="Liu G."/>
            <person name="Guo L."/>
            <person name="Wang C."/>
            <person name="Yin W.B."/>
            <person name="Stadler M."/>
            <person name="Zhang X."/>
            <person name="Liu X."/>
        </authorList>
    </citation>
    <scope>NUCLEOTIDE SEQUENCE [LARGE SCALE GENOMIC DNA]</scope>
    <source>
        <strain evidence="2">W106-1 / CGMCC3.15140</strain>
    </source>
</reference>
<dbReference type="GeneID" id="19276721"/>
<gene>
    <name evidence="1" type="ORF">PFICI_11708</name>
</gene>
<evidence type="ECO:0000313" key="2">
    <source>
        <dbReference type="Proteomes" id="UP000030651"/>
    </source>
</evidence>
<keyword evidence="2" id="KW-1185">Reference proteome</keyword>
<sequence>MSELNGYIIRAEVHDPPAWGYAVYRTAYGAATDEPWRLLLEAIRTEVRRDVLSLRIPRGGNPSRYSDEETQRCEEFLSLLTLDTKEDQSTLQGASMDRVREIIKETDPLPTEDEWLLDGTLTTRQGVFLYVDDEVLESVAAAAAAQTPTPTGGSCAAAPWIKMVELDYEPEKHKGNIRVGPQYYFGWMKVSTDSFFQLWSAQEGKYLWSFAPPSTDERTLPIWNGIGMTPTDCRGKR</sequence>
<name>W3WU06_PESFW</name>
<dbReference type="STRING" id="1229662.W3WU06"/>
<dbReference type="EMBL" id="KI912117">
    <property type="protein sequence ID" value="ETS76321.1"/>
    <property type="molecule type" value="Genomic_DNA"/>
</dbReference>
<dbReference type="Proteomes" id="UP000030651">
    <property type="component" value="Unassembled WGS sequence"/>
</dbReference>